<proteinExistence type="inferred from homology"/>
<dbReference type="GO" id="GO:0051537">
    <property type="term" value="F:2 iron, 2 sulfur cluster binding"/>
    <property type="evidence" value="ECO:0007669"/>
    <property type="project" value="TreeGrafter"/>
</dbReference>
<gene>
    <name evidence="3" type="ORF">POSPLADRAFT_1144633</name>
</gene>
<dbReference type="Proteomes" id="UP000194127">
    <property type="component" value="Unassembled WGS sequence"/>
</dbReference>
<dbReference type="EMBL" id="KZ110598">
    <property type="protein sequence ID" value="OSX61667.1"/>
    <property type="molecule type" value="Genomic_DNA"/>
</dbReference>
<keyword evidence="4" id="KW-1185">Reference proteome</keyword>
<dbReference type="PANTHER" id="PTHR43011">
    <property type="entry name" value="IRON-SULFUR CLUSTER ASSEMBLY 2 HOMOLOG, MITOCHONDRIAL"/>
    <property type="match status" value="1"/>
</dbReference>
<sequence>MQQLRSITERRNNPKAGVRVSVESGGCHGYQYKVTYAEGREPNDYLFSHPSVRPSHIVVDAVSMALMNGATVDFVREIIGSRFLIVDNPQAKGGNCGCGVSWELKI</sequence>
<reference evidence="3 4" key="1">
    <citation type="submission" date="2017-04" db="EMBL/GenBank/DDBJ databases">
        <title>Genome Sequence of the Model Brown-Rot Fungus Postia placenta SB12.</title>
        <authorList>
            <consortium name="DOE Joint Genome Institute"/>
            <person name="Gaskell J."/>
            <person name="Kersten P."/>
            <person name="Larrondo L.F."/>
            <person name="Canessa P."/>
            <person name="Martinez D."/>
            <person name="Hibbett D."/>
            <person name="Schmoll M."/>
            <person name="Kubicek C.P."/>
            <person name="Martinez A.T."/>
            <person name="Yadav J."/>
            <person name="Master E."/>
            <person name="Magnuson J.K."/>
            <person name="James T."/>
            <person name="Yaver D."/>
            <person name="Berka R."/>
            <person name="Labutti K."/>
            <person name="Lipzen A."/>
            <person name="Aerts A."/>
            <person name="Barry K."/>
            <person name="Henrissat B."/>
            <person name="Blanchette R."/>
            <person name="Grigoriev I."/>
            <person name="Cullen D."/>
        </authorList>
    </citation>
    <scope>NUCLEOTIDE SEQUENCE [LARGE SCALE GENOMIC DNA]</scope>
    <source>
        <strain evidence="3 4">MAD-698-R-SB12</strain>
    </source>
</reference>
<dbReference type="SUPFAM" id="SSF89360">
    <property type="entry name" value="HesB-like domain"/>
    <property type="match status" value="1"/>
</dbReference>
<dbReference type="InterPro" id="IPR035903">
    <property type="entry name" value="HesB-like_dom_sf"/>
</dbReference>
<evidence type="ECO:0000256" key="1">
    <source>
        <dbReference type="ARBA" id="ARBA00006718"/>
    </source>
</evidence>
<organism evidence="3 4">
    <name type="scientific">Postia placenta MAD-698-R-SB12</name>
    <dbReference type="NCBI Taxonomy" id="670580"/>
    <lineage>
        <taxon>Eukaryota</taxon>
        <taxon>Fungi</taxon>
        <taxon>Dikarya</taxon>
        <taxon>Basidiomycota</taxon>
        <taxon>Agaricomycotina</taxon>
        <taxon>Agaricomycetes</taxon>
        <taxon>Polyporales</taxon>
        <taxon>Adustoporiaceae</taxon>
        <taxon>Rhodonia</taxon>
    </lineage>
</organism>
<dbReference type="GeneID" id="36330668"/>
<accession>A0A1X6MZ86</accession>
<evidence type="ECO:0000256" key="2">
    <source>
        <dbReference type="SAM" id="MobiDB-lite"/>
    </source>
</evidence>
<comment type="similarity">
    <text evidence="1">Belongs to the HesB/IscA family.</text>
</comment>
<dbReference type="GO" id="GO:0016226">
    <property type="term" value="P:iron-sulfur cluster assembly"/>
    <property type="evidence" value="ECO:0007669"/>
    <property type="project" value="InterPro"/>
</dbReference>
<dbReference type="NCBIfam" id="TIGR00049">
    <property type="entry name" value="iron-sulfur cluster assembly accessory protein"/>
    <property type="match status" value="1"/>
</dbReference>
<dbReference type="GO" id="GO:0051539">
    <property type="term" value="F:4 iron, 4 sulfur cluster binding"/>
    <property type="evidence" value="ECO:0007669"/>
    <property type="project" value="TreeGrafter"/>
</dbReference>
<evidence type="ECO:0008006" key="5">
    <source>
        <dbReference type="Google" id="ProtNLM"/>
    </source>
</evidence>
<protein>
    <recommendedName>
        <fullName evidence="5">FeS cluster biogenesis domain-containing protein</fullName>
    </recommendedName>
</protein>
<evidence type="ECO:0000313" key="3">
    <source>
        <dbReference type="EMBL" id="OSX61667.1"/>
    </source>
</evidence>
<dbReference type="InterPro" id="IPR016092">
    <property type="entry name" value="ATAP"/>
</dbReference>
<dbReference type="GO" id="GO:0005506">
    <property type="term" value="F:iron ion binding"/>
    <property type="evidence" value="ECO:0007669"/>
    <property type="project" value="TreeGrafter"/>
</dbReference>
<dbReference type="Gene3D" id="2.60.300.12">
    <property type="entry name" value="HesB-like domain"/>
    <property type="match status" value="1"/>
</dbReference>
<evidence type="ECO:0000313" key="4">
    <source>
        <dbReference type="Proteomes" id="UP000194127"/>
    </source>
</evidence>
<dbReference type="STRING" id="670580.A0A1X6MZ86"/>
<dbReference type="AlphaFoldDB" id="A0A1X6MZ86"/>
<name>A0A1X6MZ86_9APHY</name>
<dbReference type="GO" id="GO:0005739">
    <property type="term" value="C:mitochondrion"/>
    <property type="evidence" value="ECO:0007669"/>
    <property type="project" value="TreeGrafter"/>
</dbReference>
<dbReference type="RefSeq" id="XP_024338461.1">
    <property type="nucleotide sequence ID" value="XM_024485719.1"/>
</dbReference>
<dbReference type="OrthoDB" id="1938621at2759"/>
<dbReference type="PANTHER" id="PTHR43011:SF1">
    <property type="entry name" value="IRON-SULFUR CLUSTER ASSEMBLY 2 HOMOLOG, MITOCHONDRIAL"/>
    <property type="match status" value="1"/>
</dbReference>
<feature type="region of interest" description="Disordered" evidence="2">
    <location>
        <begin position="1"/>
        <end position="20"/>
    </location>
</feature>